<dbReference type="GO" id="GO:0004376">
    <property type="term" value="F:GPI mannosyltransferase activity"/>
    <property type="evidence" value="ECO:0007669"/>
    <property type="project" value="InterPro"/>
</dbReference>
<dbReference type="GO" id="GO:0006506">
    <property type="term" value="P:GPI anchor biosynthetic process"/>
    <property type="evidence" value="ECO:0007669"/>
    <property type="project" value="UniProtKB-KW"/>
</dbReference>
<dbReference type="InterPro" id="IPR007315">
    <property type="entry name" value="PIG-V/Gpi18"/>
</dbReference>
<feature type="region of interest" description="Disordered" evidence="13">
    <location>
        <begin position="66"/>
        <end position="92"/>
    </location>
</feature>
<feature type="transmembrane region" description="Helical" evidence="12">
    <location>
        <begin position="320"/>
        <end position="339"/>
    </location>
</feature>
<comment type="similarity">
    <text evidence="3 12">Belongs to the PIGV family.</text>
</comment>
<feature type="transmembrane region" description="Helical" evidence="12">
    <location>
        <begin position="425"/>
        <end position="446"/>
    </location>
</feature>
<dbReference type="EMBL" id="JANBPT010000571">
    <property type="protein sequence ID" value="KAJ1916719.1"/>
    <property type="molecule type" value="Genomic_DNA"/>
</dbReference>
<evidence type="ECO:0000256" key="13">
    <source>
        <dbReference type="SAM" id="MobiDB-lite"/>
    </source>
</evidence>
<keyword evidence="11 12" id="KW-0472">Membrane</keyword>
<feature type="transmembrane region" description="Helical" evidence="12">
    <location>
        <begin position="496"/>
        <end position="522"/>
    </location>
</feature>
<reference evidence="14" key="1">
    <citation type="submission" date="2022-07" db="EMBL/GenBank/DDBJ databases">
        <title>Phylogenomic reconstructions and comparative analyses of Kickxellomycotina fungi.</title>
        <authorList>
            <person name="Reynolds N.K."/>
            <person name="Stajich J.E."/>
            <person name="Barry K."/>
            <person name="Grigoriev I.V."/>
            <person name="Crous P."/>
            <person name="Smith M.E."/>
        </authorList>
    </citation>
    <scope>NUCLEOTIDE SEQUENCE</scope>
    <source>
        <strain evidence="14">RSA 861</strain>
    </source>
</reference>
<evidence type="ECO:0000313" key="15">
    <source>
        <dbReference type="Proteomes" id="UP001150569"/>
    </source>
</evidence>
<evidence type="ECO:0000256" key="7">
    <source>
        <dbReference type="ARBA" id="ARBA00022679"/>
    </source>
</evidence>
<evidence type="ECO:0000313" key="14">
    <source>
        <dbReference type="EMBL" id="KAJ1916719.1"/>
    </source>
</evidence>
<keyword evidence="7 12" id="KW-0808">Transferase</keyword>
<dbReference type="AlphaFoldDB" id="A0A9W8A284"/>
<evidence type="ECO:0000256" key="1">
    <source>
        <dbReference type="ARBA" id="ARBA00004477"/>
    </source>
</evidence>
<dbReference type="Proteomes" id="UP001150569">
    <property type="component" value="Unassembled WGS sequence"/>
</dbReference>
<keyword evidence="8 12" id="KW-0812">Transmembrane</keyword>
<proteinExistence type="inferred from homology"/>
<evidence type="ECO:0000256" key="10">
    <source>
        <dbReference type="ARBA" id="ARBA00022989"/>
    </source>
</evidence>
<keyword evidence="5 12" id="KW-0337">GPI-anchor biosynthesis</keyword>
<keyword evidence="6 12" id="KW-0328">Glycosyltransferase</keyword>
<accession>A0A9W8A284</accession>
<organism evidence="14 15">
    <name type="scientific">Tieghemiomyces parasiticus</name>
    <dbReference type="NCBI Taxonomy" id="78921"/>
    <lineage>
        <taxon>Eukaryota</taxon>
        <taxon>Fungi</taxon>
        <taxon>Fungi incertae sedis</taxon>
        <taxon>Zoopagomycota</taxon>
        <taxon>Kickxellomycotina</taxon>
        <taxon>Dimargaritomycetes</taxon>
        <taxon>Dimargaritales</taxon>
        <taxon>Dimargaritaceae</taxon>
        <taxon>Tieghemiomyces</taxon>
    </lineage>
</organism>
<evidence type="ECO:0000256" key="11">
    <source>
        <dbReference type="ARBA" id="ARBA00023136"/>
    </source>
</evidence>
<evidence type="ECO:0000256" key="12">
    <source>
        <dbReference type="RuleBase" id="RU363112"/>
    </source>
</evidence>
<keyword evidence="15" id="KW-1185">Reference proteome</keyword>
<dbReference type="Pfam" id="PF04188">
    <property type="entry name" value="Mannosyl_trans2"/>
    <property type="match status" value="1"/>
</dbReference>
<feature type="transmembrane region" description="Helical" evidence="12">
    <location>
        <begin position="385"/>
        <end position="405"/>
    </location>
</feature>
<keyword evidence="9 12" id="KW-0256">Endoplasmic reticulum</keyword>
<sequence>MPSCQRTGDRTYVVARIAVLSRLLVILLAFLSNALVDDYDSSFDLVYEPLLPTAFNPQFLPTLTKPPDARPVVDPLPARPVETKTKDDETTDTLDPQLAVVADPASVAAFDPVPLTRAQQLLKPWLRVFVRWDAIYFVHLAEEGQYVYEQEHAFFPMLPMTMRVVATYVLYPLLPGLGFRISVILAGVLISNLAFVGSAVILYRLGQDLVGDDRLAYLAALCYCFTPASAFMSAIYTESLFALLSFICFRLVARRRYLQAAYFVSLSSLTRSNALTYCGFFAYDLAVRPLRPLLLRLHGVHSKRSIAATVWPYLANLLRVVFYCLVALTGFTLFQYYGYQLYCTGPAPPRPWCHARVPLLYSFVQTHYWNNGFLKYYEVKQIPNFLFASPMVTLSFAGIFSYAQADWRRFLTLGLVRSASTRPAYHHSALLPHVYLWLVLLLYATLNMHIQIITRFFSSQPMVYWYSAHLLLQRPPTGLAGSDSRWPRAWWSARRLTLAGSLLLCYYTLYGTIGIVLFSNFFPPA</sequence>
<evidence type="ECO:0000256" key="5">
    <source>
        <dbReference type="ARBA" id="ARBA00022502"/>
    </source>
</evidence>
<feature type="transmembrane region" description="Helical" evidence="12">
    <location>
        <begin position="215"/>
        <end position="248"/>
    </location>
</feature>
<protein>
    <recommendedName>
        <fullName evidence="4 12">GPI mannosyltransferase 2</fullName>
        <ecNumber evidence="12">2.4.1.-</ecNumber>
    </recommendedName>
</protein>
<evidence type="ECO:0000256" key="2">
    <source>
        <dbReference type="ARBA" id="ARBA00004687"/>
    </source>
</evidence>
<comment type="caution">
    <text evidence="12">Lacks conserved residue(s) required for the propagation of feature annotation.</text>
</comment>
<evidence type="ECO:0000256" key="4">
    <source>
        <dbReference type="ARBA" id="ARBA00013795"/>
    </source>
</evidence>
<feature type="transmembrane region" description="Helical" evidence="12">
    <location>
        <begin position="12"/>
        <end position="36"/>
    </location>
</feature>
<keyword evidence="10 12" id="KW-1133">Transmembrane helix</keyword>
<dbReference type="GO" id="GO:0005789">
    <property type="term" value="C:endoplasmic reticulum membrane"/>
    <property type="evidence" value="ECO:0007669"/>
    <property type="project" value="UniProtKB-SubCell"/>
</dbReference>
<evidence type="ECO:0000256" key="9">
    <source>
        <dbReference type="ARBA" id="ARBA00022824"/>
    </source>
</evidence>
<dbReference type="PANTHER" id="PTHR12468">
    <property type="entry name" value="GPI MANNOSYLTRANSFERASE 2"/>
    <property type="match status" value="1"/>
</dbReference>
<comment type="function">
    <text evidence="12">Mannosyltransferase involved in glycosylphosphatidylinositol-anchor biosynthesis.</text>
</comment>
<comment type="pathway">
    <text evidence="2 12">Glycolipid biosynthesis; glycosylphosphatidylinositol-anchor biosynthesis.</text>
</comment>
<evidence type="ECO:0000256" key="3">
    <source>
        <dbReference type="ARBA" id="ARBA00008698"/>
    </source>
</evidence>
<dbReference type="PANTHER" id="PTHR12468:SF2">
    <property type="entry name" value="GPI MANNOSYLTRANSFERASE 2"/>
    <property type="match status" value="1"/>
</dbReference>
<dbReference type="EC" id="2.4.1.-" evidence="12"/>
<name>A0A9W8A284_9FUNG</name>
<dbReference type="GO" id="GO:0000009">
    <property type="term" value="F:alpha-1,6-mannosyltransferase activity"/>
    <property type="evidence" value="ECO:0007669"/>
    <property type="project" value="InterPro"/>
</dbReference>
<dbReference type="GO" id="GO:0031501">
    <property type="term" value="C:mannosyltransferase complex"/>
    <property type="evidence" value="ECO:0007669"/>
    <property type="project" value="TreeGrafter"/>
</dbReference>
<comment type="subcellular location">
    <subcellularLocation>
        <location evidence="1 12">Endoplasmic reticulum membrane</location>
        <topology evidence="1 12">Multi-pass membrane protein</topology>
    </subcellularLocation>
</comment>
<evidence type="ECO:0000256" key="8">
    <source>
        <dbReference type="ARBA" id="ARBA00022692"/>
    </source>
</evidence>
<gene>
    <name evidence="14" type="primary">GPI18_1</name>
    <name evidence="14" type="ORF">IWQ60_008017</name>
</gene>
<feature type="transmembrane region" description="Helical" evidence="12">
    <location>
        <begin position="183"/>
        <end position="203"/>
    </location>
</feature>
<evidence type="ECO:0000256" key="6">
    <source>
        <dbReference type="ARBA" id="ARBA00022676"/>
    </source>
</evidence>
<comment type="caution">
    <text evidence="14">The sequence shown here is derived from an EMBL/GenBank/DDBJ whole genome shotgun (WGS) entry which is preliminary data.</text>
</comment>
<dbReference type="OrthoDB" id="10252502at2759"/>